<dbReference type="InterPro" id="IPR032623">
    <property type="entry name" value="FecR_N"/>
</dbReference>
<dbReference type="Pfam" id="PF16220">
    <property type="entry name" value="DUF4880"/>
    <property type="match status" value="1"/>
</dbReference>
<comment type="caution">
    <text evidence="4">The sequence shown here is derived from an EMBL/GenBank/DDBJ whole genome shotgun (WGS) entry which is preliminary data.</text>
</comment>
<evidence type="ECO:0000313" key="4">
    <source>
        <dbReference type="EMBL" id="GGN47660.1"/>
    </source>
</evidence>
<dbReference type="RefSeq" id="WP_188819165.1">
    <property type="nucleotide sequence ID" value="NZ_BMLK01000006.1"/>
</dbReference>
<sequence>MTSDHEMNSKGSPANEATLEAAVEWFVRQQGDTMKGGDWIAFSDWLGEDESHAAIYDEVVALDGKVERLEATAITPPEAKREPVQRIGWPRLAAIGGMLAAVLVLAVTFWPKPSQLTFETIATAAGETREVMLDPTVRVALNGETRMEIARGPAPVVRLKSGEAAFYIDSPTPSKLRVEAGELTLIDRGTSFDVIQDTFGTRVAVGSGKVVINPDAEAIELAAGQAFLLRSGSATGERRAISADEMAGWRDQRLTYRDAPLPMVAADLSRTLGLRVHIAPGLSQQRFTGVIPTDGEPEEAVSRAAGVLGGTVRRTAKGDWEIEPS</sequence>
<dbReference type="PANTHER" id="PTHR30273:SF2">
    <property type="entry name" value="PROTEIN FECR"/>
    <property type="match status" value="1"/>
</dbReference>
<dbReference type="Gene3D" id="2.60.120.1440">
    <property type="match status" value="1"/>
</dbReference>
<dbReference type="InterPro" id="IPR012373">
    <property type="entry name" value="Ferrdict_sens_TM"/>
</dbReference>
<accession>A0ABQ2JJL5</accession>
<evidence type="ECO:0000259" key="3">
    <source>
        <dbReference type="Pfam" id="PF16220"/>
    </source>
</evidence>
<feature type="transmembrane region" description="Helical" evidence="1">
    <location>
        <begin position="89"/>
        <end position="110"/>
    </location>
</feature>
<gene>
    <name evidence="4" type="ORF">GCM10011349_16290</name>
</gene>
<name>A0ABQ2JJL5_9SPHN</name>
<dbReference type="Pfam" id="PF04773">
    <property type="entry name" value="FecR"/>
    <property type="match status" value="1"/>
</dbReference>
<dbReference type="InterPro" id="IPR006860">
    <property type="entry name" value="FecR"/>
</dbReference>
<keyword evidence="1" id="KW-0812">Transmembrane</keyword>
<organism evidence="4 5">
    <name type="scientific">Novosphingobium indicum</name>
    <dbReference type="NCBI Taxonomy" id="462949"/>
    <lineage>
        <taxon>Bacteria</taxon>
        <taxon>Pseudomonadati</taxon>
        <taxon>Pseudomonadota</taxon>
        <taxon>Alphaproteobacteria</taxon>
        <taxon>Sphingomonadales</taxon>
        <taxon>Sphingomonadaceae</taxon>
        <taxon>Novosphingobium</taxon>
    </lineage>
</organism>
<dbReference type="PANTHER" id="PTHR30273">
    <property type="entry name" value="PERIPLASMIC SIGNAL SENSOR AND SIGMA FACTOR ACTIVATOR FECR-RELATED"/>
    <property type="match status" value="1"/>
</dbReference>
<dbReference type="EMBL" id="BMLK01000006">
    <property type="protein sequence ID" value="GGN47660.1"/>
    <property type="molecule type" value="Genomic_DNA"/>
</dbReference>
<evidence type="ECO:0000259" key="2">
    <source>
        <dbReference type="Pfam" id="PF04773"/>
    </source>
</evidence>
<keyword evidence="1" id="KW-1133">Transmembrane helix</keyword>
<proteinExistence type="predicted"/>
<feature type="domain" description="FecR N-terminal" evidence="3">
    <location>
        <begin position="20"/>
        <end position="62"/>
    </location>
</feature>
<keyword evidence="5" id="KW-1185">Reference proteome</keyword>
<dbReference type="Proteomes" id="UP000605099">
    <property type="component" value="Unassembled WGS sequence"/>
</dbReference>
<keyword evidence="1" id="KW-0472">Membrane</keyword>
<reference evidence="5" key="1">
    <citation type="journal article" date="2019" name="Int. J. Syst. Evol. Microbiol.">
        <title>The Global Catalogue of Microorganisms (GCM) 10K type strain sequencing project: providing services to taxonomists for standard genome sequencing and annotation.</title>
        <authorList>
            <consortium name="The Broad Institute Genomics Platform"/>
            <consortium name="The Broad Institute Genome Sequencing Center for Infectious Disease"/>
            <person name="Wu L."/>
            <person name="Ma J."/>
        </authorList>
    </citation>
    <scope>NUCLEOTIDE SEQUENCE [LARGE SCALE GENOMIC DNA]</scope>
    <source>
        <strain evidence="5">CGMCC 1.6784</strain>
    </source>
</reference>
<feature type="domain" description="FecR protein" evidence="2">
    <location>
        <begin position="120"/>
        <end position="210"/>
    </location>
</feature>
<evidence type="ECO:0000313" key="5">
    <source>
        <dbReference type="Proteomes" id="UP000605099"/>
    </source>
</evidence>
<evidence type="ECO:0000256" key="1">
    <source>
        <dbReference type="SAM" id="Phobius"/>
    </source>
</evidence>
<dbReference type="PIRSF" id="PIRSF018266">
    <property type="entry name" value="FecR"/>
    <property type="match status" value="1"/>
</dbReference>
<protein>
    <submittedName>
        <fullName evidence="4">Iron dicitrate transporter FecR</fullName>
    </submittedName>
</protein>